<gene>
    <name evidence="3" type="ORF">KSP40_PGU000917</name>
</gene>
<evidence type="ECO:0000313" key="3">
    <source>
        <dbReference type="EMBL" id="KAK8961298.1"/>
    </source>
</evidence>
<keyword evidence="4" id="KW-1185">Reference proteome</keyword>
<sequence>MSPLVRVGIETGSKLIRTGILLLYAHLLAFTIFKSLPLTCSIRFNMPSQFQQRVVEFVKQNHNNEIKIFMEKYYCVRLHSLFGALLASGLVVARGELQS</sequence>
<keyword evidence="1" id="KW-0808">Transferase</keyword>
<dbReference type="EMBL" id="JBBWWR010000009">
    <property type="protein sequence ID" value="KAK8961298.1"/>
    <property type="molecule type" value="Genomic_DNA"/>
</dbReference>
<keyword evidence="2" id="KW-1133">Transmembrane helix</keyword>
<organism evidence="3 4">
    <name type="scientific">Platanthera guangdongensis</name>
    <dbReference type="NCBI Taxonomy" id="2320717"/>
    <lineage>
        <taxon>Eukaryota</taxon>
        <taxon>Viridiplantae</taxon>
        <taxon>Streptophyta</taxon>
        <taxon>Embryophyta</taxon>
        <taxon>Tracheophyta</taxon>
        <taxon>Spermatophyta</taxon>
        <taxon>Magnoliopsida</taxon>
        <taxon>Liliopsida</taxon>
        <taxon>Asparagales</taxon>
        <taxon>Orchidaceae</taxon>
        <taxon>Orchidoideae</taxon>
        <taxon>Orchideae</taxon>
        <taxon>Orchidinae</taxon>
        <taxon>Platanthera</taxon>
    </lineage>
</organism>
<dbReference type="PANTHER" id="PTHR13929:SF0">
    <property type="entry name" value="UBIA PRENYLTRANSFERASE DOMAIN-CONTAINING PROTEIN 1"/>
    <property type="match status" value="1"/>
</dbReference>
<dbReference type="Proteomes" id="UP001412067">
    <property type="component" value="Unassembled WGS sequence"/>
</dbReference>
<protein>
    <submittedName>
        <fullName evidence="3">Uncharacterized protein</fullName>
    </submittedName>
</protein>
<evidence type="ECO:0000256" key="1">
    <source>
        <dbReference type="ARBA" id="ARBA00022679"/>
    </source>
</evidence>
<reference evidence="3 4" key="1">
    <citation type="journal article" date="2022" name="Nat. Plants">
        <title>Genomes of leafy and leafless Platanthera orchids illuminate the evolution of mycoheterotrophy.</title>
        <authorList>
            <person name="Li M.H."/>
            <person name="Liu K.W."/>
            <person name="Li Z."/>
            <person name="Lu H.C."/>
            <person name="Ye Q.L."/>
            <person name="Zhang D."/>
            <person name="Wang J.Y."/>
            <person name="Li Y.F."/>
            <person name="Zhong Z.M."/>
            <person name="Liu X."/>
            <person name="Yu X."/>
            <person name="Liu D.K."/>
            <person name="Tu X.D."/>
            <person name="Liu B."/>
            <person name="Hao Y."/>
            <person name="Liao X.Y."/>
            <person name="Jiang Y.T."/>
            <person name="Sun W.H."/>
            <person name="Chen J."/>
            <person name="Chen Y.Q."/>
            <person name="Ai Y."/>
            <person name="Zhai J.W."/>
            <person name="Wu S.S."/>
            <person name="Zhou Z."/>
            <person name="Hsiao Y.Y."/>
            <person name="Wu W.L."/>
            <person name="Chen Y.Y."/>
            <person name="Lin Y.F."/>
            <person name="Hsu J.L."/>
            <person name="Li C.Y."/>
            <person name="Wang Z.W."/>
            <person name="Zhao X."/>
            <person name="Zhong W.Y."/>
            <person name="Ma X.K."/>
            <person name="Ma L."/>
            <person name="Huang J."/>
            <person name="Chen G.Z."/>
            <person name="Huang M.Z."/>
            <person name="Huang L."/>
            <person name="Peng D.H."/>
            <person name="Luo Y.B."/>
            <person name="Zou S.Q."/>
            <person name="Chen S.P."/>
            <person name="Lan S."/>
            <person name="Tsai W.C."/>
            <person name="Van de Peer Y."/>
            <person name="Liu Z.J."/>
        </authorList>
    </citation>
    <scope>NUCLEOTIDE SEQUENCE [LARGE SCALE GENOMIC DNA]</scope>
    <source>
        <strain evidence="3">Lor288</strain>
    </source>
</reference>
<name>A0ABR2ME96_9ASPA</name>
<accession>A0ABR2ME96</accession>
<evidence type="ECO:0000256" key="2">
    <source>
        <dbReference type="SAM" id="Phobius"/>
    </source>
</evidence>
<keyword evidence="2" id="KW-0812">Transmembrane</keyword>
<dbReference type="PANTHER" id="PTHR13929">
    <property type="entry name" value="1,4-DIHYDROXY-2-NAPHTHOATE OCTAPRENYLTRANSFERASE"/>
    <property type="match status" value="1"/>
</dbReference>
<feature type="transmembrane region" description="Helical" evidence="2">
    <location>
        <begin position="74"/>
        <end position="93"/>
    </location>
</feature>
<evidence type="ECO:0000313" key="4">
    <source>
        <dbReference type="Proteomes" id="UP001412067"/>
    </source>
</evidence>
<comment type="caution">
    <text evidence="3">The sequence shown here is derived from an EMBL/GenBank/DDBJ whole genome shotgun (WGS) entry which is preliminary data.</text>
</comment>
<feature type="transmembrane region" description="Helical" evidence="2">
    <location>
        <begin position="15"/>
        <end position="33"/>
    </location>
</feature>
<dbReference type="InterPro" id="IPR026046">
    <property type="entry name" value="UBIAD1"/>
</dbReference>
<proteinExistence type="predicted"/>
<keyword evidence="2" id="KW-0472">Membrane</keyword>